<dbReference type="GO" id="GO:0005829">
    <property type="term" value="C:cytosol"/>
    <property type="evidence" value="ECO:0007669"/>
    <property type="project" value="TreeGrafter"/>
</dbReference>
<comment type="function">
    <text evidence="3">Required for rescue of stalled ribosomes mediated by trans-translation. Binds to transfer-messenger RNA (tmRNA), required for stable association of tmRNA with ribosomes. tmRNA and SmpB together mimic tRNA shape, replacing the anticodon stem-loop with SmpB. tmRNA is encoded by the ssrA gene; the 2 termini fold to resemble tRNA(Ala) and it encodes a 'tag peptide', a short internal open reading frame. During trans-translation Ala-aminoacylated tmRNA acts like a tRNA, entering the A-site of stalled ribosomes, displacing the stalled mRNA. The ribosome then switches to translate the ORF on the tmRNA; the nascent peptide is terminated with the 'tag peptide' encoded by the tmRNA and targeted for degradation. The ribosome is freed to recommence translation, which seems to be the essential function of trans-translation.</text>
</comment>
<accession>A0A7C4QH10</accession>
<dbReference type="GO" id="GO:0003723">
    <property type="term" value="F:RNA binding"/>
    <property type="evidence" value="ECO:0007669"/>
    <property type="project" value="UniProtKB-UniRule"/>
</dbReference>
<comment type="similarity">
    <text evidence="3">Belongs to the SmpB family.</text>
</comment>
<dbReference type="NCBIfam" id="NF003843">
    <property type="entry name" value="PRK05422.1"/>
    <property type="match status" value="1"/>
</dbReference>
<evidence type="ECO:0000256" key="1">
    <source>
        <dbReference type="ARBA" id="ARBA00022490"/>
    </source>
</evidence>
<reference evidence="5" key="1">
    <citation type="journal article" date="2020" name="mSystems">
        <title>Genome- and Community-Level Interaction Insights into Carbon Utilization and Element Cycling Functions of Hydrothermarchaeota in Hydrothermal Sediment.</title>
        <authorList>
            <person name="Zhou Z."/>
            <person name="Liu Y."/>
            <person name="Xu W."/>
            <person name="Pan J."/>
            <person name="Luo Z.H."/>
            <person name="Li M."/>
        </authorList>
    </citation>
    <scope>NUCLEOTIDE SEQUENCE [LARGE SCALE GENOMIC DNA]</scope>
    <source>
        <strain evidence="5">SpSt-508</strain>
    </source>
</reference>
<dbReference type="AlphaFoldDB" id="A0A7C4QH10"/>
<dbReference type="InterPro" id="IPR023620">
    <property type="entry name" value="SmpB"/>
</dbReference>
<evidence type="ECO:0000256" key="2">
    <source>
        <dbReference type="ARBA" id="ARBA00022884"/>
    </source>
</evidence>
<dbReference type="PANTHER" id="PTHR30308:SF2">
    <property type="entry name" value="SSRA-BINDING PROTEIN"/>
    <property type="match status" value="1"/>
</dbReference>
<keyword evidence="1 3" id="KW-0963">Cytoplasm</keyword>
<dbReference type="Pfam" id="PF01668">
    <property type="entry name" value="SmpB"/>
    <property type="match status" value="1"/>
</dbReference>
<organism evidence="5">
    <name type="scientific">Schlesneria paludicola</name>
    <dbReference type="NCBI Taxonomy" id="360056"/>
    <lineage>
        <taxon>Bacteria</taxon>
        <taxon>Pseudomonadati</taxon>
        <taxon>Planctomycetota</taxon>
        <taxon>Planctomycetia</taxon>
        <taxon>Planctomycetales</taxon>
        <taxon>Planctomycetaceae</taxon>
        <taxon>Schlesneria</taxon>
    </lineage>
</organism>
<dbReference type="GO" id="GO:0070930">
    <property type="term" value="P:trans-translation-dependent protein tagging"/>
    <property type="evidence" value="ECO:0007669"/>
    <property type="project" value="TreeGrafter"/>
</dbReference>
<dbReference type="GO" id="GO:0070929">
    <property type="term" value="P:trans-translation"/>
    <property type="evidence" value="ECO:0007669"/>
    <property type="project" value="UniProtKB-UniRule"/>
</dbReference>
<dbReference type="InterPro" id="IPR020081">
    <property type="entry name" value="SsrA-bd_prot_CS"/>
</dbReference>
<evidence type="ECO:0000313" key="5">
    <source>
        <dbReference type="EMBL" id="HGT38581.1"/>
    </source>
</evidence>
<dbReference type="PANTHER" id="PTHR30308">
    <property type="entry name" value="TMRNA-BINDING COMPONENT OF TRANS-TRANSLATION TAGGING COMPLEX"/>
    <property type="match status" value="1"/>
</dbReference>
<dbReference type="EMBL" id="DSVQ01000010">
    <property type="protein sequence ID" value="HGT38581.1"/>
    <property type="molecule type" value="Genomic_DNA"/>
</dbReference>
<dbReference type="HAMAP" id="MF_00023">
    <property type="entry name" value="SmpB"/>
    <property type="match status" value="1"/>
</dbReference>
<gene>
    <name evidence="3 5" type="primary">smpB</name>
    <name evidence="5" type="ORF">ENS64_04875</name>
</gene>
<dbReference type="PROSITE" id="PS01317">
    <property type="entry name" value="SSRP"/>
    <property type="match status" value="1"/>
</dbReference>
<dbReference type="InterPro" id="IPR000037">
    <property type="entry name" value="SsrA-bd_prot"/>
</dbReference>
<keyword evidence="2 3" id="KW-0694">RNA-binding</keyword>
<evidence type="ECO:0000256" key="4">
    <source>
        <dbReference type="SAM" id="MobiDB-lite"/>
    </source>
</evidence>
<protein>
    <recommendedName>
        <fullName evidence="3">SsrA-binding protein</fullName>
    </recommendedName>
    <alternativeName>
        <fullName evidence="3">Small protein B</fullName>
    </alternativeName>
</protein>
<feature type="region of interest" description="Disordered" evidence="4">
    <location>
        <begin position="135"/>
        <end position="159"/>
    </location>
</feature>
<comment type="caution">
    <text evidence="5">The sequence shown here is derived from an EMBL/GenBank/DDBJ whole genome shotgun (WGS) entry which is preliminary data.</text>
</comment>
<proteinExistence type="inferred from homology"/>
<comment type="subcellular location">
    <subcellularLocation>
        <location evidence="3">Cytoplasm</location>
    </subcellularLocation>
    <text evidence="3">The tmRNA-SmpB complex associates with stalled 70S ribosomes.</text>
</comment>
<dbReference type="NCBIfam" id="TIGR00086">
    <property type="entry name" value="smpB"/>
    <property type="match status" value="1"/>
</dbReference>
<dbReference type="Gene3D" id="2.40.280.10">
    <property type="match status" value="1"/>
</dbReference>
<dbReference type="SUPFAM" id="SSF74982">
    <property type="entry name" value="Small protein B (SmpB)"/>
    <property type="match status" value="1"/>
</dbReference>
<evidence type="ECO:0000256" key="3">
    <source>
        <dbReference type="HAMAP-Rule" id="MF_00023"/>
    </source>
</evidence>
<name>A0A7C4QH10_9PLAN</name>
<sequence length="159" mass="18406">MNKTPDNESLSRVICRNRRARHEYDLLQQLECGIVLQGSEVKSIRANKVSIEEAYVRVKDGEVWLYNCDIAEYPQATTMNHEPRRPRKLLMHRREVQKFAAAAAERGLTMIPLDVHLSRGLVKVTVAVARGRKLHDKREKLKQKAAQTEMLQAKRRPPR</sequence>